<dbReference type="GO" id="GO:0005829">
    <property type="term" value="C:cytosol"/>
    <property type="evidence" value="ECO:0007669"/>
    <property type="project" value="TreeGrafter"/>
</dbReference>
<dbReference type="EMBL" id="CP144054">
    <property type="protein sequence ID" value="WWD17835.1"/>
    <property type="molecule type" value="Genomic_DNA"/>
</dbReference>
<feature type="compositionally biased region" description="Polar residues" evidence="2">
    <location>
        <begin position="576"/>
        <end position="590"/>
    </location>
</feature>
<dbReference type="PROSITE" id="PS50005">
    <property type="entry name" value="TPR"/>
    <property type="match status" value="2"/>
</dbReference>
<evidence type="ECO:0000256" key="2">
    <source>
        <dbReference type="SAM" id="MobiDB-lite"/>
    </source>
</evidence>
<keyword evidence="4" id="KW-1185">Reference proteome</keyword>
<dbReference type="InterPro" id="IPR011990">
    <property type="entry name" value="TPR-like_helical_dom_sf"/>
</dbReference>
<feature type="repeat" description="TPR" evidence="1">
    <location>
        <begin position="76"/>
        <end position="109"/>
    </location>
</feature>
<dbReference type="InterPro" id="IPR019734">
    <property type="entry name" value="TPR_rpt"/>
</dbReference>
<dbReference type="InterPro" id="IPR032675">
    <property type="entry name" value="LRR_dom_sf"/>
</dbReference>
<organism evidence="3 4">
    <name type="scientific">Kwoniella shandongensis</name>
    <dbReference type="NCBI Taxonomy" id="1734106"/>
    <lineage>
        <taxon>Eukaryota</taxon>
        <taxon>Fungi</taxon>
        <taxon>Dikarya</taxon>
        <taxon>Basidiomycota</taxon>
        <taxon>Agaricomycotina</taxon>
        <taxon>Tremellomycetes</taxon>
        <taxon>Tremellales</taxon>
        <taxon>Cryptococcaceae</taxon>
        <taxon>Kwoniella</taxon>
    </lineage>
</organism>
<feature type="compositionally biased region" description="Polar residues" evidence="2">
    <location>
        <begin position="739"/>
        <end position="748"/>
    </location>
</feature>
<evidence type="ECO:0000256" key="1">
    <source>
        <dbReference type="PROSITE-ProRule" id="PRU00339"/>
    </source>
</evidence>
<name>A0AAJ8LIC9_9TREE</name>
<feature type="compositionally biased region" description="Low complexity" evidence="2">
    <location>
        <begin position="592"/>
        <end position="606"/>
    </location>
</feature>
<dbReference type="GO" id="GO:0030544">
    <property type="term" value="F:Hsp70 protein binding"/>
    <property type="evidence" value="ECO:0007669"/>
    <property type="project" value="TreeGrafter"/>
</dbReference>
<dbReference type="PANTHER" id="PTHR46035">
    <property type="entry name" value="TETRATRICOPEPTIDE REPEAT PROTEIN 4"/>
    <property type="match status" value="1"/>
</dbReference>
<accession>A0AAJ8LIC9</accession>
<reference evidence="3" key="1">
    <citation type="submission" date="2017-08" db="EMBL/GenBank/DDBJ databases">
        <authorList>
            <person name="Cuomo C."/>
            <person name="Billmyre B."/>
            <person name="Heitman J."/>
        </authorList>
    </citation>
    <scope>NUCLEOTIDE SEQUENCE</scope>
    <source>
        <strain evidence="3">CBS 12478</strain>
    </source>
</reference>
<reference evidence="3" key="2">
    <citation type="submission" date="2024-01" db="EMBL/GenBank/DDBJ databases">
        <title>Comparative genomics of Cryptococcus and Kwoniella reveals pathogenesis evolution and contrasting modes of karyotype evolution via chromosome fusion or intercentromeric recombination.</title>
        <authorList>
            <person name="Coelho M.A."/>
            <person name="David-Palma M."/>
            <person name="Shea T."/>
            <person name="Bowers K."/>
            <person name="McGinley-Smith S."/>
            <person name="Mohammad A.W."/>
            <person name="Gnirke A."/>
            <person name="Yurkov A.M."/>
            <person name="Nowrousian M."/>
            <person name="Sun S."/>
            <person name="Cuomo C.A."/>
            <person name="Heitman J."/>
        </authorList>
    </citation>
    <scope>NUCLEOTIDE SEQUENCE</scope>
    <source>
        <strain evidence="3">CBS 12478</strain>
    </source>
</reference>
<evidence type="ECO:0000313" key="4">
    <source>
        <dbReference type="Proteomes" id="UP000322225"/>
    </source>
</evidence>
<dbReference type="SMART" id="SM00028">
    <property type="entry name" value="TPR"/>
    <property type="match status" value="2"/>
</dbReference>
<sequence>MSKSALAKEYKEMGMEYWKEGDYEQAWKNFDKALNFTGKDFVIMDYKAAAMCKMPAWRRHALEVSNEMIRTWPQNYKCYYRRAAILYTAKRYDGALTTVQKAINLGPTQAQNQAQYTILQSLRSKIIFDKHEHDRAQAAKDEGERARQEAIRQAARKARINYIHRLSPDVLLCIAEHGMADQPGFVSKMSSVCKSWRGILVNQKSLWNRLVLGRKRVMDKVRVFTERTEGKIMEIAITADFDTTKTDDVAIALRSVLKTVRRLSISSDAQTLRTVLQRWKGRFRYLEYLRIECLSGPHDLPGPSVMVPDVVCGLLDYEATSLRHLELEGCSFRQKVTERNAVDTQATAVSTSGEADDNDFDKAPWTDQPFHLSSIKHLSLVRCQIYCALPLDWSDLVQSMPLLTTLHSEDLTSTPILLDNQQQILHRPNDHDITLAKLESYSSMTTSALLSFENVSVPSLKHVDLWRAFPFGLSNWFAAPGWDIARPSLISLDLGHCVVNQHKLLGVLSKLPGLKFLNVSYCALDNTFLEALERKGNPSTDLLPNLTALSIAGNLEITSGPLRRLVLSRLPGGLKRTSSTPQARTSSTRGTAFRPTAPPSRSSPFAPSRPKPPTVTVTPIASRPEPVSTSSQTSNSSSQATALPSIAWLCIDHCERIESEAPDALRRKVRFVSHNLSAKPVDMRIRGKGRWAWDAEYTGDCGQGESGCMLRRTPGTRDGWHVHHTCGINDVPDEEPGWTKSQIPSSQMGFPELGSAVSTDSW</sequence>
<evidence type="ECO:0008006" key="5">
    <source>
        <dbReference type="Google" id="ProtNLM"/>
    </source>
</evidence>
<dbReference type="GO" id="GO:0005634">
    <property type="term" value="C:nucleus"/>
    <property type="evidence" value="ECO:0007669"/>
    <property type="project" value="TreeGrafter"/>
</dbReference>
<dbReference type="KEGG" id="ksn:43588865"/>
<dbReference type="Gene3D" id="3.80.10.10">
    <property type="entry name" value="Ribonuclease Inhibitor"/>
    <property type="match status" value="2"/>
</dbReference>
<dbReference type="SUPFAM" id="SSF52047">
    <property type="entry name" value="RNI-like"/>
    <property type="match status" value="1"/>
</dbReference>
<dbReference type="PANTHER" id="PTHR46035:SF1">
    <property type="entry name" value="TETRATRICOPEPTIDE REPEAT PROTEIN 4"/>
    <property type="match status" value="1"/>
</dbReference>
<dbReference type="GeneID" id="43588865"/>
<keyword evidence="1" id="KW-0802">TPR repeat</keyword>
<dbReference type="RefSeq" id="XP_065823196.1">
    <property type="nucleotide sequence ID" value="XM_065967124.1"/>
</dbReference>
<feature type="region of interest" description="Disordered" evidence="2">
    <location>
        <begin position="573"/>
        <end position="638"/>
    </location>
</feature>
<gene>
    <name evidence="3" type="ORF">CI109_102279</name>
</gene>
<evidence type="ECO:0000313" key="3">
    <source>
        <dbReference type="EMBL" id="WWD17835.1"/>
    </source>
</evidence>
<protein>
    <recommendedName>
        <fullName evidence="5">F-box domain-containing protein</fullName>
    </recommendedName>
</protein>
<dbReference type="GO" id="GO:0051879">
    <property type="term" value="F:Hsp90 protein binding"/>
    <property type="evidence" value="ECO:0007669"/>
    <property type="project" value="TreeGrafter"/>
</dbReference>
<feature type="region of interest" description="Disordered" evidence="2">
    <location>
        <begin position="732"/>
        <end position="762"/>
    </location>
</feature>
<proteinExistence type="predicted"/>
<dbReference type="SUPFAM" id="SSF48452">
    <property type="entry name" value="TPR-like"/>
    <property type="match status" value="1"/>
</dbReference>
<dbReference type="Gene3D" id="1.25.40.10">
    <property type="entry name" value="Tetratricopeptide repeat domain"/>
    <property type="match status" value="1"/>
</dbReference>
<dbReference type="AlphaFoldDB" id="A0AAJ8LIC9"/>
<dbReference type="GO" id="GO:0006457">
    <property type="term" value="P:protein folding"/>
    <property type="evidence" value="ECO:0007669"/>
    <property type="project" value="TreeGrafter"/>
</dbReference>
<feature type="compositionally biased region" description="Low complexity" evidence="2">
    <location>
        <begin position="628"/>
        <end position="638"/>
    </location>
</feature>
<dbReference type="Proteomes" id="UP000322225">
    <property type="component" value="Chromosome 4"/>
</dbReference>
<feature type="repeat" description="TPR" evidence="1">
    <location>
        <begin position="7"/>
        <end position="40"/>
    </location>
</feature>